<reference evidence="4" key="3">
    <citation type="submission" date="2025-09" db="UniProtKB">
        <authorList>
            <consortium name="Ensembl"/>
        </authorList>
    </citation>
    <scope>IDENTIFICATION</scope>
</reference>
<protein>
    <recommendedName>
        <fullName evidence="6">Solute carrier family 43 member 3a</fullName>
    </recommendedName>
</protein>
<reference evidence="4" key="2">
    <citation type="submission" date="2025-08" db="UniProtKB">
        <authorList>
            <consortium name="Ensembl"/>
        </authorList>
    </citation>
    <scope>IDENTIFICATION</scope>
</reference>
<dbReference type="AlphaFoldDB" id="A0AAY5L1I1"/>
<feature type="region of interest" description="Disordered" evidence="2">
    <location>
        <begin position="232"/>
        <end position="259"/>
    </location>
</feature>
<keyword evidence="3" id="KW-0472">Membrane</keyword>
<keyword evidence="3" id="KW-1133">Transmembrane helix</keyword>
<dbReference type="SUPFAM" id="SSF103473">
    <property type="entry name" value="MFS general substrate transporter"/>
    <property type="match status" value="1"/>
</dbReference>
<feature type="transmembrane region" description="Helical" evidence="3">
    <location>
        <begin position="156"/>
        <end position="179"/>
    </location>
</feature>
<dbReference type="InterPro" id="IPR011701">
    <property type="entry name" value="MFS"/>
</dbReference>
<dbReference type="PANTHER" id="PTHR20765:SF1">
    <property type="entry name" value="EQUILIBRATIVE NUCLEOBASE TRANSPORTER 1"/>
    <property type="match status" value="1"/>
</dbReference>
<feature type="transmembrane region" description="Helical" evidence="3">
    <location>
        <begin position="96"/>
        <end position="114"/>
    </location>
</feature>
<reference evidence="4 5" key="1">
    <citation type="submission" date="2020-02" db="EMBL/GenBank/DDBJ databases">
        <title>Esox lucius (northern pike) genome, fEsoLuc1, primary haplotype.</title>
        <authorList>
            <person name="Myers G."/>
            <person name="Karagic N."/>
            <person name="Meyer A."/>
            <person name="Pippel M."/>
            <person name="Reichard M."/>
            <person name="Winkler S."/>
            <person name="Tracey A."/>
            <person name="Sims Y."/>
            <person name="Howe K."/>
            <person name="Rhie A."/>
            <person name="Formenti G."/>
            <person name="Durbin R."/>
            <person name="Fedrigo O."/>
            <person name="Jarvis E.D."/>
        </authorList>
    </citation>
    <scope>NUCLEOTIDE SEQUENCE [LARGE SCALE GENOMIC DNA]</scope>
</reference>
<dbReference type="GeneTree" id="ENSGT00940000157622"/>
<proteinExistence type="predicted"/>
<feature type="transmembrane region" description="Helical" evidence="3">
    <location>
        <begin position="359"/>
        <end position="381"/>
    </location>
</feature>
<organism evidence="4 5">
    <name type="scientific">Esox lucius</name>
    <name type="common">Northern pike</name>
    <dbReference type="NCBI Taxonomy" id="8010"/>
    <lineage>
        <taxon>Eukaryota</taxon>
        <taxon>Metazoa</taxon>
        <taxon>Chordata</taxon>
        <taxon>Craniata</taxon>
        <taxon>Vertebrata</taxon>
        <taxon>Euteleostomi</taxon>
        <taxon>Actinopterygii</taxon>
        <taxon>Neopterygii</taxon>
        <taxon>Teleostei</taxon>
        <taxon>Protacanthopterygii</taxon>
        <taxon>Esociformes</taxon>
        <taxon>Esocidae</taxon>
        <taxon>Esox</taxon>
    </lineage>
</organism>
<evidence type="ECO:0000313" key="4">
    <source>
        <dbReference type="Ensembl" id="ENSELUP00000094410.1"/>
    </source>
</evidence>
<feature type="transmembrane region" description="Helical" evidence="3">
    <location>
        <begin position="272"/>
        <end position="296"/>
    </location>
</feature>
<dbReference type="GO" id="GO:0016020">
    <property type="term" value="C:membrane"/>
    <property type="evidence" value="ECO:0007669"/>
    <property type="project" value="UniProtKB-SubCell"/>
</dbReference>
<feature type="transmembrane region" description="Helical" evidence="3">
    <location>
        <begin position="68"/>
        <end position="89"/>
    </location>
</feature>
<dbReference type="Pfam" id="PF07690">
    <property type="entry name" value="MFS_1"/>
    <property type="match status" value="1"/>
</dbReference>
<feature type="transmembrane region" description="Helical" evidence="3">
    <location>
        <begin position="420"/>
        <end position="439"/>
    </location>
</feature>
<dbReference type="Gene3D" id="1.20.1250.20">
    <property type="entry name" value="MFS general substrate transporter like domains"/>
    <property type="match status" value="1"/>
</dbReference>
<feature type="transmembrane region" description="Helical" evidence="3">
    <location>
        <begin position="185"/>
        <end position="205"/>
    </location>
</feature>
<dbReference type="InterPro" id="IPR036259">
    <property type="entry name" value="MFS_trans_sf"/>
</dbReference>
<dbReference type="Ensembl" id="ENSELUT00000094192.1">
    <property type="protein sequence ID" value="ENSELUP00000094410.1"/>
    <property type="gene ID" value="ENSELUG00000034752.1"/>
</dbReference>
<keyword evidence="5" id="KW-1185">Reference proteome</keyword>
<evidence type="ECO:0000256" key="3">
    <source>
        <dbReference type="SAM" id="Phobius"/>
    </source>
</evidence>
<sequence>MLRCKGRARLRHSLTLASGLVENLCFSGIAYGWVSLVFVLKTDGYFSDLCNITVNSTKSDCSGQDEQFSMVFTVASFCMNVVRFPLGYVFDRYGTLATRILAIGICCLSPFLSLFPSHTHTEHSALLFPAFQCGGQLSLSLHLLQVGNLFDRHRSTVIAVYAGAFDSSAAVLLIVKVLYERGVSLHASFLVLANCSFIHVFRTLFLMPKTHIPYRLPDAYTYGAKYMNSTESNEAEDTMFQGRTGPSRPDHTEPGETPGQPTWLSASFRSCVLSWFFLWHLVWVIVMQFCHFLFIATVNPVLNQLANRDQTLVSHYTNAFAFTQLCGVLCAPWNGLILDRHKGKPLAPGETNREADLRSSSLSLFLTSLQCLLFYVCFSTPLLPLQYLTFTLQVLNSAFIYGGHQAFLTIAFPSCHFGKLSGLMTSLSALVLLLQFPVLRLIKGLLRGDPFHANVCLTVLTLLTFIHPLHVYLHCRSLANQRRARAKQEVANSTQIRCDLCSAEMPLVS</sequence>
<keyword evidence="3" id="KW-0812">Transmembrane</keyword>
<feature type="transmembrane region" description="Helical" evidence="3">
    <location>
        <begin position="387"/>
        <end position="408"/>
    </location>
</feature>
<feature type="transmembrane region" description="Helical" evidence="3">
    <location>
        <begin position="20"/>
        <end position="40"/>
    </location>
</feature>
<evidence type="ECO:0000256" key="1">
    <source>
        <dbReference type="ARBA" id="ARBA00004141"/>
    </source>
</evidence>
<feature type="transmembrane region" description="Helical" evidence="3">
    <location>
        <begin position="451"/>
        <end position="473"/>
    </location>
</feature>
<name>A0AAY5L1I1_ESOLU</name>
<dbReference type="GO" id="GO:0022857">
    <property type="term" value="F:transmembrane transporter activity"/>
    <property type="evidence" value="ECO:0007669"/>
    <property type="project" value="InterPro"/>
</dbReference>
<accession>A0AAY5L1I1</accession>
<comment type="subcellular location">
    <subcellularLocation>
        <location evidence="1">Membrane</location>
        <topology evidence="1">Multi-pass membrane protein</topology>
    </subcellularLocation>
</comment>
<dbReference type="PANTHER" id="PTHR20765">
    <property type="entry name" value="SOLUTE CARRIER FAMILY 43 MEMBER 3-RELATED"/>
    <property type="match status" value="1"/>
</dbReference>
<evidence type="ECO:0008006" key="6">
    <source>
        <dbReference type="Google" id="ProtNLM"/>
    </source>
</evidence>
<dbReference type="InterPro" id="IPR027197">
    <property type="entry name" value="SLC43A3"/>
</dbReference>
<dbReference type="Proteomes" id="UP000265140">
    <property type="component" value="Chromosome 25"/>
</dbReference>
<evidence type="ECO:0000256" key="2">
    <source>
        <dbReference type="SAM" id="MobiDB-lite"/>
    </source>
</evidence>
<evidence type="ECO:0000313" key="5">
    <source>
        <dbReference type="Proteomes" id="UP000265140"/>
    </source>
</evidence>